<dbReference type="HAMAP" id="MF_00929">
    <property type="entry name" value="Cellobiose_2_epim"/>
    <property type="match status" value="1"/>
</dbReference>
<dbReference type="Pfam" id="PF07221">
    <property type="entry name" value="GlcNAc_2-epim"/>
    <property type="match status" value="1"/>
</dbReference>
<name>A0ABT5UX54_9VIBR</name>
<dbReference type="Proteomes" id="UP001216189">
    <property type="component" value="Unassembled WGS sequence"/>
</dbReference>
<comment type="similarity">
    <text evidence="2">Belongs to the N-acylglucosamine 2-epimerase family.</text>
</comment>
<dbReference type="EC" id="5.1.3.11" evidence="4"/>
<comment type="function">
    <text evidence="4">Catalyzes the reversible epimerization of cellobiose to 4-O-beta-D-glucopyranosyl-D-mannose (Glc-Man).</text>
</comment>
<organism evidence="5 6">
    <name type="scientific">Vibrio chanodichtyis</name>
    <dbReference type="NCBI Taxonomy" id="3027932"/>
    <lineage>
        <taxon>Bacteria</taxon>
        <taxon>Pseudomonadati</taxon>
        <taxon>Pseudomonadota</taxon>
        <taxon>Gammaproteobacteria</taxon>
        <taxon>Vibrionales</taxon>
        <taxon>Vibrionaceae</taxon>
        <taxon>Vibrio</taxon>
    </lineage>
</organism>
<accession>A0ABT5UX54</accession>
<dbReference type="SUPFAM" id="SSF48208">
    <property type="entry name" value="Six-hairpin glycosidases"/>
    <property type="match status" value="1"/>
</dbReference>
<comment type="similarity">
    <text evidence="4">Belongs to the cellobiose 2-epimerase family.</text>
</comment>
<reference evidence="5 6" key="1">
    <citation type="submission" date="2023-02" db="EMBL/GenBank/DDBJ databases">
        <title>Vibrio intestini sp. nov., a close relative of Vibrio cholerae isolated from the intestine of Healthy Culter dabryi.</title>
        <authorList>
            <person name="Wu N."/>
        </authorList>
    </citation>
    <scope>NUCLEOTIDE SEQUENCE [LARGE SCALE GENOMIC DNA]</scope>
    <source>
        <strain evidence="5 6">DSL-7</strain>
    </source>
</reference>
<comment type="caution">
    <text evidence="5">The sequence shown here is derived from an EMBL/GenBank/DDBJ whole genome shotgun (WGS) entry which is preliminary data.</text>
</comment>
<keyword evidence="3 4" id="KW-0413">Isomerase</keyword>
<dbReference type="Gene3D" id="1.50.10.10">
    <property type="match status" value="1"/>
</dbReference>
<dbReference type="InterPro" id="IPR028584">
    <property type="entry name" value="Cellobiose_2_epim"/>
</dbReference>
<dbReference type="InterPro" id="IPR012341">
    <property type="entry name" value="6hp_glycosidase-like_sf"/>
</dbReference>
<dbReference type="InterPro" id="IPR010819">
    <property type="entry name" value="AGE/CE"/>
</dbReference>
<evidence type="ECO:0000256" key="1">
    <source>
        <dbReference type="ARBA" id="ARBA00001470"/>
    </source>
</evidence>
<sequence>MLELTQFKQQLNDEAKNILEFWLGLQDNQQGGFYCYADFVGKIDPQHNKAVLLHSRILWTFSAAYRILGDDRYLQAAQHCYQFIIEKALDQQHGGVFWLLDKNGNVVDSQKHIYNQGFAIYALSEFYLASGDPQALAVAMSLFELIESHAFDATFGGYREAFDRTWDPIENQLVCDTAEGVLAEKSMNTHLHVLEAYTLLHQASQDPRVASQLAALSQIMAEKVVNDTLHYGLFFTRDWRCVSQDISYGHDIEGTWLMDAAAQQLSDAQLAAKIVAQSSAMAQITAQQGIDRDGAVFNELREGHLLDCDRIWWVQAEAMVGFFNAYQKDRRPQQLANALGCWTIIQHQLKDHLNGEWYWKVNRCGQPYRNTAKVEPWKCPYHNGRACLEMIKRITDVEQTGQVVQATAR</sequence>
<evidence type="ECO:0000256" key="3">
    <source>
        <dbReference type="ARBA" id="ARBA00023235"/>
    </source>
</evidence>
<dbReference type="RefSeq" id="WP_274721719.1">
    <property type="nucleotide sequence ID" value="NZ_JARBFT010000002.1"/>
</dbReference>
<proteinExistence type="inferred from homology"/>
<evidence type="ECO:0000256" key="2">
    <source>
        <dbReference type="ARBA" id="ARBA00008558"/>
    </source>
</evidence>
<gene>
    <name evidence="5" type="ORF">PUN32_03145</name>
</gene>
<dbReference type="EMBL" id="JARBFT010000002">
    <property type="protein sequence ID" value="MDE1514010.1"/>
    <property type="molecule type" value="Genomic_DNA"/>
</dbReference>
<keyword evidence="6" id="KW-1185">Reference proteome</keyword>
<evidence type="ECO:0000313" key="6">
    <source>
        <dbReference type="Proteomes" id="UP001216189"/>
    </source>
</evidence>
<dbReference type="PANTHER" id="PTHR15108">
    <property type="entry name" value="N-ACYLGLUCOSAMINE-2-EPIMERASE"/>
    <property type="match status" value="1"/>
</dbReference>
<evidence type="ECO:0000256" key="4">
    <source>
        <dbReference type="HAMAP-Rule" id="MF_00929"/>
    </source>
</evidence>
<protein>
    <recommendedName>
        <fullName evidence="4">Cellobiose 2-epimerase</fullName>
        <shortName evidence="4">CE</shortName>
        <ecNumber evidence="4">5.1.3.11</ecNumber>
    </recommendedName>
</protein>
<comment type="catalytic activity">
    <reaction evidence="1 4">
        <text>D-cellobiose = beta-D-glucosyl-(1-&gt;4)-D-mannopyranose</text>
        <dbReference type="Rhea" id="RHEA:23384"/>
        <dbReference type="ChEBI" id="CHEBI:17057"/>
        <dbReference type="ChEBI" id="CHEBI:47931"/>
        <dbReference type="EC" id="5.1.3.11"/>
    </reaction>
</comment>
<evidence type="ECO:0000313" key="5">
    <source>
        <dbReference type="EMBL" id="MDE1514010.1"/>
    </source>
</evidence>
<dbReference type="InterPro" id="IPR008928">
    <property type="entry name" value="6-hairpin_glycosidase_sf"/>
</dbReference>